<organism evidence="1 2">
    <name type="scientific">Trichinella murrelli</name>
    <dbReference type="NCBI Taxonomy" id="144512"/>
    <lineage>
        <taxon>Eukaryota</taxon>
        <taxon>Metazoa</taxon>
        <taxon>Ecdysozoa</taxon>
        <taxon>Nematoda</taxon>
        <taxon>Enoplea</taxon>
        <taxon>Dorylaimia</taxon>
        <taxon>Trichinellida</taxon>
        <taxon>Trichinellidae</taxon>
        <taxon>Trichinella</taxon>
    </lineage>
</organism>
<sequence length="71" mass="8043">MLQSTAFLPVPQADTGVSLFEASTAGSTSASFQCFRQETNNHLEGWHNRLNKKARGNKLRFNKLFQLLMQE</sequence>
<dbReference type="AlphaFoldDB" id="A0A0V0T628"/>
<evidence type="ECO:0000313" key="2">
    <source>
        <dbReference type="Proteomes" id="UP000055048"/>
    </source>
</evidence>
<accession>A0A0V0T628</accession>
<proteinExistence type="predicted"/>
<keyword evidence="2" id="KW-1185">Reference proteome</keyword>
<protein>
    <submittedName>
        <fullName evidence="1">Uncharacterized protein</fullName>
    </submittedName>
</protein>
<comment type="caution">
    <text evidence="1">The sequence shown here is derived from an EMBL/GenBank/DDBJ whole genome shotgun (WGS) entry which is preliminary data.</text>
</comment>
<evidence type="ECO:0000313" key="1">
    <source>
        <dbReference type="EMBL" id="KRX34495.1"/>
    </source>
</evidence>
<dbReference type="Proteomes" id="UP000055048">
    <property type="component" value="Unassembled WGS sequence"/>
</dbReference>
<reference evidence="1 2" key="1">
    <citation type="submission" date="2015-01" db="EMBL/GenBank/DDBJ databases">
        <title>Evolution of Trichinella species and genotypes.</title>
        <authorList>
            <person name="Korhonen P.K."/>
            <person name="Edoardo P."/>
            <person name="Giuseppe L.R."/>
            <person name="Gasser R.B."/>
        </authorList>
    </citation>
    <scope>NUCLEOTIDE SEQUENCE [LARGE SCALE GENOMIC DNA]</scope>
    <source>
        <strain evidence="1">ISS417</strain>
    </source>
</reference>
<gene>
    <name evidence="1" type="ORF">T05_5192</name>
</gene>
<dbReference type="EMBL" id="JYDJ01000559">
    <property type="protein sequence ID" value="KRX34495.1"/>
    <property type="molecule type" value="Genomic_DNA"/>
</dbReference>
<name>A0A0V0T628_9BILA</name>